<feature type="compositionally biased region" description="Basic residues" evidence="1">
    <location>
        <begin position="189"/>
        <end position="198"/>
    </location>
</feature>
<gene>
    <name evidence="2" type="ORF">PAHAL_2G139800</name>
</gene>
<dbReference type="EMBL" id="CM008047">
    <property type="protein sequence ID" value="PVH63939.1"/>
    <property type="molecule type" value="Genomic_DNA"/>
</dbReference>
<proteinExistence type="predicted"/>
<reference evidence="2" key="1">
    <citation type="submission" date="2018-04" db="EMBL/GenBank/DDBJ databases">
        <title>WGS assembly of Panicum hallii.</title>
        <authorList>
            <person name="Lovell J."/>
            <person name="Jenkins J."/>
            <person name="Lowry D."/>
            <person name="Mamidi S."/>
            <person name="Sreedasyam A."/>
            <person name="Weng X."/>
            <person name="Barry K."/>
            <person name="Bonette J."/>
            <person name="Campitelli B."/>
            <person name="Daum C."/>
            <person name="Gordon S."/>
            <person name="Gould B."/>
            <person name="Lipzen A."/>
            <person name="Macqueen A."/>
            <person name="Palacio-Mejia J."/>
            <person name="Plott C."/>
            <person name="Shakirov E."/>
            <person name="Shu S."/>
            <person name="Yoshinaga Y."/>
            <person name="Zane M."/>
            <person name="Rokhsar D."/>
            <person name="Grimwood J."/>
            <person name="Schmutz J."/>
            <person name="Juenger T."/>
        </authorList>
    </citation>
    <scope>NUCLEOTIDE SEQUENCE [LARGE SCALE GENOMIC DNA]</scope>
    <source>
        <strain evidence="2">FIL2</strain>
    </source>
</reference>
<sequence length="236" mass="25323">MGRVGRGGEKNMSESVSLNGWHLRTLLFPLLPIPLGISPLRALFFPRAGASPSCSPRACSRSRTKSCCSRAKSSPLAPNEAARAVAASSRRSRQVAPAPPPRTAPTCSGDSDKEPPRGCRLAAGEGADEAGRAAGWKEEEEPRELQRRRRADPSGTWRRNRRDRRGSAGGGRPRPGAPTTTAPSARGMMMRRRSRHGRRDSVGGERPHPGAPTKMAPSVHGVTTRRRMEAGETALA</sequence>
<dbReference type="AlphaFoldDB" id="A0A2T8KP72"/>
<feature type="compositionally biased region" description="Low complexity" evidence="1">
    <location>
        <begin position="69"/>
        <end position="89"/>
    </location>
</feature>
<feature type="region of interest" description="Disordered" evidence="1">
    <location>
        <begin position="69"/>
        <end position="236"/>
    </location>
</feature>
<organism evidence="2">
    <name type="scientific">Panicum hallii</name>
    <dbReference type="NCBI Taxonomy" id="206008"/>
    <lineage>
        <taxon>Eukaryota</taxon>
        <taxon>Viridiplantae</taxon>
        <taxon>Streptophyta</taxon>
        <taxon>Embryophyta</taxon>
        <taxon>Tracheophyta</taxon>
        <taxon>Spermatophyta</taxon>
        <taxon>Magnoliopsida</taxon>
        <taxon>Liliopsida</taxon>
        <taxon>Poales</taxon>
        <taxon>Poaceae</taxon>
        <taxon>PACMAD clade</taxon>
        <taxon>Panicoideae</taxon>
        <taxon>Panicodae</taxon>
        <taxon>Paniceae</taxon>
        <taxon>Panicinae</taxon>
        <taxon>Panicum</taxon>
        <taxon>Panicum sect. Panicum</taxon>
    </lineage>
</organism>
<evidence type="ECO:0000256" key="1">
    <source>
        <dbReference type="SAM" id="MobiDB-lite"/>
    </source>
</evidence>
<evidence type="ECO:0000313" key="2">
    <source>
        <dbReference type="EMBL" id="PVH63939.1"/>
    </source>
</evidence>
<dbReference type="Proteomes" id="UP000243499">
    <property type="component" value="Chromosome 2"/>
</dbReference>
<name>A0A2T8KP72_9POAL</name>
<feature type="compositionally biased region" description="Low complexity" evidence="1">
    <location>
        <begin position="177"/>
        <end position="188"/>
    </location>
</feature>
<dbReference type="Gramene" id="PVH63939">
    <property type="protein sequence ID" value="PVH63939"/>
    <property type="gene ID" value="PAHAL_2G139800"/>
</dbReference>
<feature type="compositionally biased region" description="Basic and acidic residues" evidence="1">
    <location>
        <begin position="199"/>
        <end position="208"/>
    </location>
</feature>
<protein>
    <submittedName>
        <fullName evidence="2">Uncharacterized protein</fullName>
    </submittedName>
</protein>
<accession>A0A2T8KP72</accession>